<gene>
    <name evidence="2" type="ORF">J2S64_000939</name>
</gene>
<dbReference type="RefSeq" id="WP_310288564.1">
    <property type="nucleotide sequence ID" value="NZ_JAVDYI010000001.1"/>
</dbReference>
<accession>A0ABU2BF31</accession>
<protein>
    <recommendedName>
        <fullName evidence="4">DUF4236 domain-containing protein</fullName>
    </recommendedName>
</protein>
<dbReference type="Proteomes" id="UP001183817">
    <property type="component" value="Unassembled WGS sequence"/>
</dbReference>
<organism evidence="2 3">
    <name type="scientific">Paeniglutamicibacter sulfureus</name>
    <dbReference type="NCBI Taxonomy" id="43666"/>
    <lineage>
        <taxon>Bacteria</taxon>
        <taxon>Bacillati</taxon>
        <taxon>Actinomycetota</taxon>
        <taxon>Actinomycetes</taxon>
        <taxon>Micrococcales</taxon>
        <taxon>Micrococcaceae</taxon>
        <taxon>Paeniglutamicibacter</taxon>
    </lineage>
</organism>
<evidence type="ECO:0008006" key="4">
    <source>
        <dbReference type="Google" id="ProtNLM"/>
    </source>
</evidence>
<evidence type="ECO:0000313" key="3">
    <source>
        <dbReference type="Proteomes" id="UP001183817"/>
    </source>
</evidence>
<feature type="compositionally biased region" description="Low complexity" evidence="1">
    <location>
        <begin position="47"/>
        <end position="64"/>
    </location>
</feature>
<keyword evidence="3" id="KW-1185">Reference proteome</keyword>
<feature type="region of interest" description="Disordered" evidence="1">
    <location>
        <begin position="47"/>
        <end position="73"/>
    </location>
</feature>
<name>A0ABU2BF31_9MICC</name>
<evidence type="ECO:0000313" key="2">
    <source>
        <dbReference type="EMBL" id="MDR7357248.1"/>
    </source>
</evidence>
<sequence length="375" mass="40531">MARVSFKVAPGVRISASSRGVRTSIGNSKGRVSYGGGRTYASAKIAGVRVSGSSSSRSNSPRSNEGTQAARRPTLAQLERAERAAAQDAAIDELRRLEKSLVTLHHETFPSAMLHEVHVPVPVDQTAIRDNLKKSLLSTVGWFKFSQRRAANARAAEMAVEEAERLDAENMDLYHRYCEDARQSWDRLLNHDTETVIEALEAAYADNASEATCVDAGIEGGVRYATVVVVFGAVDSIPERTPTVTPAGKPTTKKRNKSDRNALYVAALGSTVLATVREGFAVAPSVDEFRIVVLRKDLNAATPSDFVAPIYAATFPRSVAEGLEWQKTDPTAALLTGQDAQFKRKGAAGDVVAIDLIEHRGLVELVETFRPLVLS</sequence>
<proteinExistence type="predicted"/>
<comment type="caution">
    <text evidence="2">The sequence shown here is derived from an EMBL/GenBank/DDBJ whole genome shotgun (WGS) entry which is preliminary data.</text>
</comment>
<evidence type="ECO:0000256" key="1">
    <source>
        <dbReference type="SAM" id="MobiDB-lite"/>
    </source>
</evidence>
<dbReference type="EMBL" id="JAVDYI010000001">
    <property type="protein sequence ID" value="MDR7357248.1"/>
    <property type="molecule type" value="Genomic_DNA"/>
</dbReference>
<reference evidence="2 3" key="1">
    <citation type="submission" date="2023-07" db="EMBL/GenBank/DDBJ databases">
        <title>Sequencing the genomes of 1000 actinobacteria strains.</title>
        <authorList>
            <person name="Klenk H.-P."/>
        </authorList>
    </citation>
    <scope>NUCLEOTIDE SEQUENCE [LARGE SCALE GENOMIC DNA]</scope>
    <source>
        <strain evidence="2 3">DSM 20167</strain>
    </source>
</reference>